<dbReference type="Proteomes" id="UP000037822">
    <property type="component" value="Unassembled WGS sequence"/>
</dbReference>
<dbReference type="AlphaFoldDB" id="A0A0N1N1W4"/>
<dbReference type="InterPro" id="IPR000887">
    <property type="entry name" value="Aldlse_KDPG_KHG"/>
</dbReference>
<dbReference type="PANTHER" id="PTHR30246:SF1">
    <property type="entry name" value="2-DEHYDRO-3-DEOXY-6-PHOSPHOGALACTONATE ALDOLASE-RELATED"/>
    <property type="match status" value="1"/>
</dbReference>
<dbReference type="CDD" id="cd00452">
    <property type="entry name" value="KDPG_aldolase"/>
    <property type="match status" value="1"/>
</dbReference>
<evidence type="ECO:0000256" key="5">
    <source>
        <dbReference type="ARBA" id="ARBA00013063"/>
    </source>
</evidence>
<dbReference type="PANTHER" id="PTHR30246">
    <property type="entry name" value="2-KETO-3-DEOXY-6-PHOSPHOGLUCONATE ALDOLASE"/>
    <property type="match status" value="1"/>
</dbReference>
<evidence type="ECO:0000256" key="1">
    <source>
        <dbReference type="ARBA" id="ARBA00000654"/>
    </source>
</evidence>
<proteinExistence type="inferred from homology"/>
<evidence type="ECO:0000313" key="8">
    <source>
        <dbReference type="EMBL" id="KPH82009.1"/>
    </source>
</evidence>
<accession>A0A0N1N1W4</accession>
<evidence type="ECO:0000313" key="9">
    <source>
        <dbReference type="Proteomes" id="UP000037822"/>
    </source>
</evidence>
<evidence type="ECO:0000256" key="3">
    <source>
        <dbReference type="ARBA" id="ARBA00006906"/>
    </source>
</evidence>
<dbReference type="RefSeq" id="WP_054208201.1">
    <property type="nucleotide sequence ID" value="NZ_LGSZ01000025.1"/>
</dbReference>
<keyword evidence="7" id="KW-0119">Carbohydrate metabolism</keyword>
<sequence>MDETAAIARLKACGVIPVVVIEDASRAIDLAHALVAGGIDVVEVTLRRPAGLAALEAIAKSVPNALPVAGTVVTPAQVAQVKDAGAQAVVSPGFSEAVDEALKAAGLPWLPGVATASDCMRAVAAGRTVAKFFPAETAGGPPALKALSGPFPQMSFCPTGGVGLSNLSSYLALPQVICVGGSWLVPADAIAAGDWKRVTQLAKEASAAFKALRG</sequence>
<comment type="similarity">
    <text evidence="3">Belongs to the KHG/KDPG aldolase family.</text>
</comment>
<comment type="catalytic activity">
    <reaction evidence="1">
        <text>2-dehydro-3-deoxy-6-phospho-D-gluconate = D-glyceraldehyde 3-phosphate + pyruvate</text>
        <dbReference type="Rhea" id="RHEA:17089"/>
        <dbReference type="ChEBI" id="CHEBI:15361"/>
        <dbReference type="ChEBI" id="CHEBI:57569"/>
        <dbReference type="ChEBI" id="CHEBI:59776"/>
        <dbReference type="EC" id="4.1.2.14"/>
    </reaction>
</comment>
<comment type="subunit">
    <text evidence="4">Homotrimer.</text>
</comment>
<dbReference type="SUPFAM" id="SSF51569">
    <property type="entry name" value="Aldolase"/>
    <property type="match status" value="1"/>
</dbReference>
<dbReference type="EMBL" id="LGSZ01000025">
    <property type="protein sequence ID" value="KPH82009.1"/>
    <property type="molecule type" value="Genomic_DNA"/>
</dbReference>
<dbReference type="Gene3D" id="3.20.20.70">
    <property type="entry name" value="Aldolase class I"/>
    <property type="match status" value="1"/>
</dbReference>
<keyword evidence="9" id="KW-1185">Reference proteome</keyword>
<protein>
    <recommendedName>
        <fullName evidence="5">2-dehydro-3-deoxy-phosphogluconate aldolase</fullName>
        <ecNumber evidence="5">4.1.2.14</ecNumber>
    </recommendedName>
</protein>
<evidence type="ECO:0000256" key="2">
    <source>
        <dbReference type="ARBA" id="ARBA00004736"/>
    </source>
</evidence>
<dbReference type="Pfam" id="PF01081">
    <property type="entry name" value="Aldolase"/>
    <property type="match status" value="1"/>
</dbReference>
<reference evidence="8 9" key="1">
    <citation type="submission" date="2015-07" db="EMBL/GenBank/DDBJ databases">
        <title>Whole genome sequencing of Bosea vaviloviae isolated from cave pool.</title>
        <authorList>
            <person name="Tan N.E.H."/>
            <person name="Lee Y.P."/>
            <person name="Gan H.M."/>
            <person name="Barton H."/>
            <person name="Savka M.A."/>
        </authorList>
    </citation>
    <scope>NUCLEOTIDE SEQUENCE [LARGE SCALE GENOMIC DNA]</scope>
    <source>
        <strain evidence="8 9">SD260</strain>
    </source>
</reference>
<organism evidence="8 9">
    <name type="scientific">Bosea vaviloviae</name>
    <dbReference type="NCBI Taxonomy" id="1526658"/>
    <lineage>
        <taxon>Bacteria</taxon>
        <taxon>Pseudomonadati</taxon>
        <taxon>Pseudomonadota</taxon>
        <taxon>Alphaproteobacteria</taxon>
        <taxon>Hyphomicrobiales</taxon>
        <taxon>Boseaceae</taxon>
        <taxon>Bosea</taxon>
    </lineage>
</organism>
<evidence type="ECO:0000256" key="6">
    <source>
        <dbReference type="ARBA" id="ARBA00023239"/>
    </source>
</evidence>
<evidence type="ECO:0000256" key="7">
    <source>
        <dbReference type="ARBA" id="ARBA00023277"/>
    </source>
</evidence>
<evidence type="ECO:0000256" key="4">
    <source>
        <dbReference type="ARBA" id="ARBA00011233"/>
    </source>
</evidence>
<dbReference type="InterPro" id="IPR031337">
    <property type="entry name" value="KDPG/KHG_AS_1"/>
</dbReference>
<dbReference type="EC" id="4.1.2.14" evidence="5"/>
<dbReference type="InterPro" id="IPR013785">
    <property type="entry name" value="Aldolase_TIM"/>
</dbReference>
<dbReference type="NCBIfam" id="TIGR01182">
    <property type="entry name" value="eda"/>
    <property type="match status" value="1"/>
</dbReference>
<dbReference type="PATRIC" id="fig|1526658.3.peg.5505"/>
<comment type="caution">
    <text evidence="8">The sequence shown here is derived from an EMBL/GenBank/DDBJ whole genome shotgun (WGS) entry which is preliminary data.</text>
</comment>
<name>A0A0N1N1W4_9HYPH</name>
<dbReference type="PROSITE" id="PS00159">
    <property type="entry name" value="ALDOLASE_KDPG_KHG_1"/>
    <property type="match status" value="1"/>
</dbReference>
<dbReference type="NCBIfam" id="NF004325">
    <property type="entry name" value="PRK05718.1"/>
    <property type="match status" value="1"/>
</dbReference>
<comment type="pathway">
    <text evidence="2">Carbohydrate acid metabolism; 2-dehydro-3-deoxy-D-gluconate degradation; D-glyceraldehyde 3-phosphate and pyruvate from 2-dehydro-3-deoxy-D-gluconate: step 2/2.</text>
</comment>
<keyword evidence="6 8" id="KW-0456">Lyase</keyword>
<dbReference type="GO" id="GO:0008675">
    <property type="term" value="F:2-dehydro-3-deoxy-phosphogluconate aldolase activity"/>
    <property type="evidence" value="ECO:0007669"/>
    <property type="project" value="UniProtKB-EC"/>
</dbReference>
<gene>
    <name evidence="8" type="ORF">AE618_05570</name>
</gene>